<dbReference type="AlphaFoldDB" id="A0A3P5ZUP2"/>
<proteinExistence type="predicted"/>
<dbReference type="EMBL" id="LR031571">
    <property type="protein sequence ID" value="VDC76231.1"/>
    <property type="molecule type" value="Genomic_DNA"/>
</dbReference>
<dbReference type="Proteomes" id="UP000694005">
    <property type="component" value="Chromosome A03"/>
</dbReference>
<protein>
    <submittedName>
        <fullName evidence="1">Uncharacterized protein</fullName>
    </submittedName>
</protein>
<evidence type="ECO:0000313" key="2">
    <source>
        <dbReference type="EMBL" id="VDC76231.1"/>
    </source>
</evidence>
<accession>A0A3P5ZUP2</accession>
<gene>
    <name evidence="2" type="ORF">BRAA01T02733Z</name>
    <name evidence="1" type="ORF">BRAPAZ1V2_A03P70760.2</name>
</gene>
<evidence type="ECO:0000313" key="1">
    <source>
        <dbReference type="EMBL" id="CAG7885733.1"/>
    </source>
</evidence>
<name>A0A3P5ZUP2_BRACM</name>
<organism evidence="2">
    <name type="scientific">Brassica campestris</name>
    <name type="common">Field mustard</name>
    <dbReference type="NCBI Taxonomy" id="3711"/>
    <lineage>
        <taxon>Eukaryota</taxon>
        <taxon>Viridiplantae</taxon>
        <taxon>Streptophyta</taxon>
        <taxon>Embryophyta</taxon>
        <taxon>Tracheophyta</taxon>
        <taxon>Spermatophyta</taxon>
        <taxon>Magnoliopsida</taxon>
        <taxon>eudicotyledons</taxon>
        <taxon>Gunneridae</taxon>
        <taxon>Pentapetalae</taxon>
        <taxon>rosids</taxon>
        <taxon>malvids</taxon>
        <taxon>Brassicales</taxon>
        <taxon>Brassicaceae</taxon>
        <taxon>Brassiceae</taxon>
        <taxon>Brassica</taxon>
    </lineage>
</organism>
<dbReference type="Gramene" id="A03p70760.2_BraZ1">
    <property type="protein sequence ID" value="A03p70760.2_BraZ1.CDS.1"/>
    <property type="gene ID" value="A03g70760.2_BraZ1"/>
</dbReference>
<sequence length="43" mass="4992">MKLVITCFLRCAYAEQIWKLVIRRLGYRPSCSTLGRPFFLGLA</sequence>
<dbReference type="EMBL" id="LS974619">
    <property type="protein sequence ID" value="CAG7885733.1"/>
    <property type="molecule type" value="Genomic_DNA"/>
</dbReference>
<reference evidence="2" key="1">
    <citation type="submission" date="2018-11" db="EMBL/GenBank/DDBJ databases">
        <authorList>
            <consortium name="Genoscope - CEA"/>
            <person name="William W."/>
        </authorList>
    </citation>
    <scope>NUCLEOTIDE SEQUENCE</scope>
</reference>